<protein>
    <submittedName>
        <fullName evidence="8">RNA polymerase sigma factor</fullName>
    </submittedName>
</protein>
<accession>A0ABV9F674</accession>
<organism evidence="8 9">
    <name type="scientific">Sphingobium tyrosinilyticum</name>
    <dbReference type="NCBI Taxonomy" id="2715436"/>
    <lineage>
        <taxon>Bacteria</taxon>
        <taxon>Pseudomonadati</taxon>
        <taxon>Pseudomonadota</taxon>
        <taxon>Alphaproteobacteria</taxon>
        <taxon>Sphingomonadales</taxon>
        <taxon>Sphingomonadaceae</taxon>
        <taxon>Sphingobium</taxon>
    </lineage>
</organism>
<evidence type="ECO:0000256" key="2">
    <source>
        <dbReference type="ARBA" id="ARBA00023015"/>
    </source>
</evidence>
<dbReference type="PANTHER" id="PTHR43133">
    <property type="entry name" value="RNA POLYMERASE ECF-TYPE SIGMA FACTO"/>
    <property type="match status" value="1"/>
</dbReference>
<evidence type="ECO:0000313" key="8">
    <source>
        <dbReference type="EMBL" id="MFC4595484.1"/>
    </source>
</evidence>
<dbReference type="RefSeq" id="WP_380805717.1">
    <property type="nucleotide sequence ID" value="NZ_JBHSFZ010000033.1"/>
</dbReference>
<dbReference type="EMBL" id="JBHSFZ010000033">
    <property type="protein sequence ID" value="MFC4595484.1"/>
    <property type="molecule type" value="Genomic_DNA"/>
</dbReference>
<dbReference type="SUPFAM" id="SSF88659">
    <property type="entry name" value="Sigma3 and sigma4 domains of RNA polymerase sigma factors"/>
    <property type="match status" value="1"/>
</dbReference>
<feature type="domain" description="RNA polymerase sigma factor 70 region 4 type 2" evidence="7">
    <location>
        <begin position="113"/>
        <end position="163"/>
    </location>
</feature>
<evidence type="ECO:0000256" key="3">
    <source>
        <dbReference type="ARBA" id="ARBA00023082"/>
    </source>
</evidence>
<reference evidence="9" key="1">
    <citation type="journal article" date="2019" name="Int. J. Syst. Evol. Microbiol.">
        <title>The Global Catalogue of Microorganisms (GCM) 10K type strain sequencing project: providing services to taxonomists for standard genome sequencing and annotation.</title>
        <authorList>
            <consortium name="The Broad Institute Genomics Platform"/>
            <consortium name="The Broad Institute Genome Sequencing Center for Infectious Disease"/>
            <person name="Wu L."/>
            <person name="Ma J."/>
        </authorList>
    </citation>
    <scope>NUCLEOTIDE SEQUENCE [LARGE SCALE GENOMIC DNA]</scope>
    <source>
        <strain evidence="9">NBRC 103632</strain>
    </source>
</reference>
<evidence type="ECO:0000313" key="9">
    <source>
        <dbReference type="Proteomes" id="UP001595957"/>
    </source>
</evidence>
<dbReference type="NCBIfam" id="TIGR02937">
    <property type="entry name" value="sigma70-ECF"/>
    <property type="match status" value="1"/>
</dbReference>
<dbReference type="Gene3D" id="1.10.1740.10">
    <property type="match status" value="1"/>
</dbReference>
<dbReference type="InterPro" id="IPR013325">
    <property type="entry name" value="RNA_pol_sigma_r2"/>
</dbReference>
<evidence type="ECO:0000256" key="5">
    <source>
        <dbReference type="SAM" id="MobiDB-lite"/>
    </source>
</evidence>
<keyword evidence="4" id="KW-0804">Transcription</keyword>
<dbReference type="InterPro" id="IPR007627">
    <property type="entry name" value="RNA_pol_sigma70_r2"/>
</dbReference>
<dbReference type="Proteomes" id="UP001595957">
    <property type="component" value="Unassembled WGS sequence"/>
</dbReference>
<evidence type="ECO:0000256" key="4">
    <source>
        <dbReference type="ARBA" id="ARBA00023163"/>
    </source>
</evidence>
<evidence type="ECO:0000259" key="7">
    <source>
        <dbReference type="Pfam" id="PF08281"/>
    </source>
</evidence>
<dbReference type="InterPro" id="IPR014284">
    <property type="entry name" value="RNA_pol_sigma-70_dom"/>
</dbReference>
<dbReference type="InterPro" id="IPR013249">
    <property type="entry name" value="RNA_pol_sigma70_r4_t2"/>
</dbReference>
<name>A0ABV9F674_9SPHN</name>
<gene>
    <name evidence="8" type="ORF">ACFO3E_14980</name>
</gene>
<dbReference type="Pfam" id="PF04542">
    <property type="entry name" value="Sigma70_r2"/>
    <property type="match status" value="1"/>
</dbReference>
<feature type="domain" description="RNA polymerase sigma-70 region 2" evidence="6">
    <location>
        <begin position="19"/>
        <end position="80"/>
    </location>
</feature>
<dbReference type="InterPro" id="IPR013324">
    <property type="entry name" value="RNA_pol_sigma_r3/r4-like"/>
</dbReference>
<keyword evidence="3" id="KW-0731">Sigma factor</keyword>
<evidence type="ECO:0000256" key="1">
    <source>
        <dbReference type="ARBA" id="ARBA00010641"/>
    </source>
</evidence>
<dbReference type="SUPFAM" id="SSF88946">
    <property type="entry name" value="Sigma2 domain of RNA polymerase sigma factors"/>
    <property type="match status" value="1"/>
</dbReference>
<dbReference type="InterPro" id="IPR039425">
    <property type="entry name" value="RNA_pol_sigma-70-like"/>
</dbReference>
<comment type="similarity">
    <text evidence="1">Belongs to the sigma-70 factor family. ECF subfamily.</text>
</comment>
<evidence type="ECO:0000259" key="6">
    <source>
        <dbReference type="Pfam" id="PF04542"/>
    </source>
</evidence>
<keyword evidence="9" id="KW-1185">Reference proteome</keyword>
<dbReference type="Gene3D" id="1.10.10.10">
    <property type="entry name" value="Winged helix-like DNA-binding domain superfamily/Winged helix DNA-binding domain"/>
    <property type="match status" value="1"/>
</dbReference>
<dbReference type="PANTHER" id="PTHR43133:SF63">
    <property type="entry name" value="RNA POLYMERASE SIGMA FACTOR FECI-RELATED"/>
    <property type="match status" value="1"/>
</dbReference>
<sequence length="194" mass="22292">MPGGRTEIIAWVASNIVPHEPQLRAWLRRRALPVQDIDDIVHDAYLCIAQLTDVSHIRNGRAYLFTTARSMMLQRVRRERIVRIDSLADIDALGIEDGDPSPEQYASARQELARIQRLIAGLPDRCREIFYLRRIEGVPQRQIAERMGLAEHIIEAQAVRGLKLIMKAIAKEEGEQDQHQGSRHERRPATHRED</sequence>
<keyword evidence="2" id="KW-0805">Transcription regulation</keyword>
<dbReference type="Pfam" id="PF08281">
    <property type="entry name" value="Sigma70_r4_2"/>
    <property type="match status" value="1"/>
</dbReference>
<proteinExistence type="inferred from homology"/>
<dbReference type="InterPro" id="IPR036388">
    <property type="entry name" value="WH-like_DNA-bd_sf"/>
</dbReference>
<comment type="caution">
    <text evidence="8">The sequence shown here is derived from an EMBL/GenBank/DDBJ whole genome shotgun (WGS) entry which is preliminary data.</text>
</comment>
<feature type="region of interest" description="Disordered" evidence="5">
    <location>
        <begin position="172"/>
        <end position="194"/>
    </location>
</feature>